<feature type="compositionally biased region" description="Polar residues" evidence="1">
    <location>
        <begin position="701"/>
        <end position="719"/>
    </location>
</feature>
<feature type="compositionally biased region" description="Polar residues" evidence="1">
    <location>
        <begin position="808"/>
        <end position="822"/>
    </location>
</feature>
<dbReference type="SUPFAM" id="SSF63748">
    <property type="entry name" value="Tudor/PWWP/MBT"/>
    <property type="match status" value="1"/>
</dbReference>
<name>A0A024G640_9STRA</name>
<dbReference type="InParanoid" id="A0A024G640"/>
<feature type="compositionally biased region" description="Polar residues" evidence="1">
    <location>
        <begin position="832"/>
        <end position="843"/>
    </location>
</feature>
<dbReference type="CDD" id="cd04508">
    <property type="entry name" value="Tudor_SF"/>
    <property type="match status" value="1"/>
</dbReference>
<feature type="domain" description="Tudor" evidence="2">
    <location>
        <begin position="66"/>
        <end position="124"/>
    </location>
</feature>
<sequence>MEQNAFSVGTRVDCLYEGNTDKVWYPGLIAAVKVTECDACVYEIQYDDGEVEHEVVQEYIRVHEYGTICCGTRVAGNYASSGDWYTGTISEVQNDGRYTIRYDDGEMEGDVTLERIREIDDKSLEEEQDEGKVEENMEQTNMEGEMAHTDFNLPEFAESEIGTANNFSTEPAVPASTDMSVPVSLLEPNEPSELCGTIAPCQVTIPDTLGSHSKSLDDIHDLYSNRDDITSDKIPHEVSSASETTEFHPPVVSNNDPWNGPTMSHSQSQLSAIEPVQPYSAGIEARELPNDVKEHLISCLQQLHGHSVDVPTTKSLVSHVVQYSRAYPHATADILHSCNGASLLLALLVANGSQAIVLCYCLVLLRRFCFLRPSIIEYFIQNDIVPSILYTMASFPDDAIVQASASGAIAAFLGPISCDIHRLETLLDLIFKSLYHHKTYSIHTRQVYFHSSQVLIELSQLEGNESIACLIWVKVCQKTNKLLDSIPFILMILYLKQALPAQDHKTIGTVGRFLVYIVTKYSHAVRLLQYNDGMNVLSAVLAILNEEEGMQQSVAAALDAITLAKKQSSWSNSGAEMGYSPSKTSTQAHSMRPANTRSSGVNPPSSQSLFPAAFPQSSGQCPTRVKWDSSWNISRKASDSMRTKSDKVSKKHPSCMKQERQRLLMATYGVPQKDKLDSKRKRSEYSSNALPAPRSRLQKGISKSQALTDAHTRNSVTKNQRLKVPQNDIKVKQIARTLSQKPQLNLTSSSQHLKTTKARGHNKRSESLSHDSDSLSQYAKDLFREQQSSLSKERLSFAEKLHRMIDRAQSTETTKFSRQQSRAIPPKRPAPRSNTTETKTLRPNNSVVKASNVSKSKKNESIKHAQAQATEAETIQAEVATDLLSASLPIAADVSSHMDAPGSSEHPVVQATPVIDQDVDVKEDPVDYVIEEHPQSIEVKDVQPAPEDTLPNVNDPAVEDITVNTLIESEESVIDFIEEASRIVNGEEENTSPHSQENLDAFYDDEDFEWGSMTADLLTEDPIAAETLLDHRQERLEISDYDKPSDALKTSVEVGAFVPQIASNFVNGMLTDCVLAKSLAKESQNDRNDCLSVDIDDNVRFREDRLPRRALIEKSEEVARLDAIMEEAEELHHPVMNIEAHVETEECLEDQKETPEDVLYEEEAIESHDSPPSPLDEYSESEEEVDRVQSPNNSLEDEKASNLAEEHVEEERREIPIETHEVTASALALDCVNDFLESEEETDRIHCAGDTSKEKEASMEVVEGQNEDQQYVEDQIEISDAVGVESAIGSLEPPFAALDEVRDLSLEEEKMESREDVSIDEKAPIQIDEAAKEEMGVKVVSIEKDEPSTVDVDEGDLKLEDEYDEQYDAVDDMKTDAEEVPKVEIVQAIEEAENIVIEPEADITDVMEELAQENDFDSEGDTNLNVDEGRREPKETIESEIEEDQKQIRDESKEMTVLKSVDDEVLEVDAMEMEERTDQNLMEIVISPFVSETDERHRLECSNLIQMIVQRIEQARVDPRPVKPLEFQVALPEVIDVIENAISVLSQSESVEATSVIENHEMINPYDESDNTLLSSDSEACVPPTIDEKADTELTSGLFRIEVDESPKVESVSAEVFIPSMETLQLVSTLRISDQKTRKENDQEESASAVDVVEYANEYDEGFEEDALEPTYEADDFVTDPIMQQSAEAPTNSPADEEEMYDDADNFE</sequence>
<evidence type="ECO:0000313" key="3">
    <source>
        <dbReference type="EMBL" id="CCI42320.1"/>
    </source>
</evidence>
<evidence type="ECO:0000256" key="1">
    <source>
        <dbReference type="SAM" id="MobiDB-lite"/>
    </source>
</evidence>
<keyword evidence="4" id="KW-1185">Reference proteome</keyword>
<feature type="compositionally biased region" description="Polar residues" evidence="1">
    <location>
        <begin position="740"/>
        <end position="753"/>
    </location>
</feature>
<protein>
    <recommendedName>
        <fullName evidence="2">Tudor domain-containing protein</fullName>
    </recommendedName>
</protein>
<feature type="compositionally biased region" description="Low complexity" evidence="1">
    <location>
        <begin position="844"/>
        <end position="854"/>
    </location>
</feature>
<organism evidence="3 4">
    <name type="scientific">Albugo candida</name>
    <dbReference type="NCBI Taxonomy" id="65357"/>
    <lineage>
        <taxon>Eukaryota</taxon>
        <taxon>Sar</taxon>
        <taxon>Stramenopiles</taxon>
        <taxon>Oomycota</taxon>
        <taxon>Peronosporomycetes</taxon>
        <taxon>Albuginales</taxon>
        <taxon>Albuginaceae</taxon>
        <taxon>Albugo</taxon>
    </lineage>
</organism>
<dbReference type="Gene3D" id="1.25.10.10">
    <property type="entry name" value="Leucine-rich Repeat Variant"/>
    <property type="match status" value="1"/>
</dbReference>
<reference evidence="3 4" key="1">
    <citation type="submission" date="2012-05" db="EMBL/GenBank/DDBJ databases">
        <title>Recombination and specialization in a pathogen metapopulation.</title>
        <authorList>
            <person name="Gardiner A."/>
            <person name="Kemen E."/>
            <person name="Schultz-Larsen T."/>
            <person name="MacLean D."/>
            <person name="Van Oosterhout C."/>
            <person name="Jones J.D.G."/>
        </authorList>
    </citation>
    <scope>NUCLEOTIDE SEQUENCE [LARGE SCALE GENOMIC DNA]</scope>
    <source>
        <strain evidence="3 4">Ac Nc2</strain>
    </source>
</reference>
<dbReference type="OrthoDB" id="79847at2759"/>
<dbReference type="SUPFAM" id="SSF48371">
    <property type="entry name" value="ARM repeat"/>
    <property type="match status" value="1"/>
</dbReference>
<feature type="compositionally biased region" description="Acidic residues" evidence="1">
    <location>
        <begin position="1695"/>
        <end position="1708"/>
    </location>
</feature>
<proteinExistence type="predicted"/>
<comment type="caution">
    <text evidence="3">The sequence shown here is derived from an EMBL/GenBank/DDBJ whole genome shotgun (WGS) entry which is preliminary data.</text>
</comment>
<feature type="compositionally biased region" description="Basic and acidic residues" evidence="1">
    <location>
        <begin position="1196"/>
        <end position="1219"/>
    </location>
</feature>
<feature type="compositionally biased region" description="Polar residues" evidence="1">
    <location>
        <begin position="581"/>
        <end position="621"/>
    </location>
</feature>
<feature type="region of interest" description="Disordered" evidence="1">
    <location>
        <begin position="571"/>
        <end position="728"/>
    </location>
</feature>
<dbReference type="InterPro" id="IPR016024">
    <property type="entry name" value="ARM-type_fold"/>
</dbReference>
<feature type="compositionally biased region" description="Polar residues" evidence="1">
    <location>
        <begin position="1682"/>
        <end position="1694"/>
    </location>
</feature>
<feature type="compositionally biased region" description="Basic and acidic residues" evidence="1">
    <location>
        <begin position="763"/>
        <end position="773"/>
    </location>
</feature>
<feature type="region of interest" description="Disordered" evidence="1">
    <location>
        <begin position="1680"/>
        <end position="1708"/>
    </location>
</feature>
<evidence type="ECO:0000259" key="2">
    <source>
        <dbReference type="SMART" id="SM00333"/>
    </source>
</evidence>
<gene>
    <name evidence="3" type="ORF">BN9_031040</name>
</gene>
<accession>A0A024G640</accession>
<dbReference type="SMART" id="SM00333">
    <property type="entry name" value="TUDOR"/>
    <property type="match status" value="1"/>
</dbReference>
<feature type="region of interest" description="Disordered" evidence="1">
    <location>
        <begin position="1162"/>
        <end position="1219"/>
    </location>
</feature>
<dbReference type="Gene3D" id="2.30.30.140">
    <property type="match status" value="2"/>
</dbReference>
<dbReference type="InterPro" id="IPR002999">
    <property type="entry name" value="Tudor"/>
</dbReference>
<dbReference type="EMBL" id="CAIX01000032">
    <property type="protein sequence ID" value="CCI42320.1"/>
    <property type="molecule type" value="Genomic_DNA"/>
</dbReference>
<evidence type="ECO:0000313" key="4">
    <source>
        <dbReference type="Proteomes" id="UP000053237"/>
    </source>
</evidence>
<feature type="compositionally biased region" description="Basic and acidic residues" evidence="1">
    <location>
        <begin position="1427"/>
        <end position="1437"/>
    </location>
</feature>
<dbReference type="InterPro" id="IPR011989">
    <property type="entry name" value="ARM-like"/>
</dbReference>
<feature type="compositionally biased region" description="Basic and acidic residues" evidence="1">
    <location>
        <begin position="636"/>
        <end position="648"/>
    </location>
</feature>
<feature type="region of interest" description="Disordered" evidence="1">
    <location>
        <begin position="1416"/>
        <end position="1443"/>
    </location>
</feature>
<feature type="region of interest" description="Disordered" evidence="1">
    <location>
        <begin position="807"/>
        <end position="869"/>
    </location>
</feature>
<dbReference type="Proteomes" id="UP000053237">
    <property type="component" value="Unassembled WGS sequence"/>
</dbReference>
<feature type="region of interest" description="Disordered" evidence="1">
    <location>
        <begin position="740"/>
        <end position="773"/>
    </location>
</feature>